<dbReference type="CDD" id="cd02440">
    <property type="entry name" value="AdoMet_MTases"/>
    <property type="match status" value="1"/>
</dbReference>
<keyword evidence="10" id="KW-1278">Translocase</keyword>
<comment type="similarity">
    <text evidence="3">Belongs to the CFA/CMAS family.</text>
</comment>
<gene>
    <name evidence="17" type="ORF">CI238_10681</name>
</gene>
<keyword evidence="8" id="KW-0067">ATP-binding</keyword>
<keyword evidence="18" id="KW-1185">Reference proteome</keyword>
<dbReference type="SFLD" id="SFLDG00002">
    <property type="entry name" value="C1.7:_P-type_atpase_like"/>
    <property type="match status" value="1"/>
</dbReference>
<dbReference type="SUPFAM" id="SSF81653">
    <property type="entry name" value="Calcium ATPase, transduction domain A"/>
    <property type="match status" value="1"/>
</dbReference>
<organism evidence="17 18">
    <name type="scientific">Colletotrichum incanum</name>
    <name type="common">Soybean anthracnose fungus</name>
    <dbReference type="NCBI Taxonomy" id="1573173"/>
    <lineage>
        <taxon>Eukaryota</taxon>
        <taxon>Fungi</taxon>
        <taxon>Dikarya</taxon>
        <taxon>Ascomycota</taxon>
        <taxon>Pezizomycotina</taxon>
        <taxon>Sordariomycetes</taxon>
        <taxon>Hypocreomycetidae</taxon>
        <taxon>Glomerellales</taxon>
        <taxon>Glomerellaceae</taxon>
        <taxon>Colletotrichum</taxon>
        <taxon>Colletotrichum spaethianum species complex</taxon>
    </lineage>
</organism>
<dbReference type="InterPro" id="IPR023298">
    <property type="entry name" value="ATPase_P-typ_TM_dom_sf"/>
</dbReference>
<evidence type="ECO:0000256" key="9">
    <source>
        <dbReference type="ARBA" id="ARBA00022842"/>
    </source>
</evidence>
<keyword evidence="11 15" id="KW-1133">Transmembrane helix</keyword>
<dbReference type="EMBL" id="LFIW01001340">
    <property type="protein sequence ID" value="KZL82724.1"/>
    <property type="molecule type" value="Genomic_DNA"/>
</dbReference>
<dbReference type="SUPFAM" id="SSF53335">
    <property type="entry name" value="S-adenosyl-L-methionine-dependent methyltransferases"/>
    <property type="match status" value="1"/>
</dbReference>
<dbReference type="InterPro" id="IPR023299">
    <property type="entry name" value="ATPase_P-typ_cyto_dom_N"/>
</dbReference>
<dbReference type="NCBIfam" id="TIGR01494">
    <property type="entry name" value="ATPase_P-type"/>
    <property type="match status" value="2"/>
</dbReference>
<dbReference type="Proteomes" id="UP000076584">
    <property type="component" value="Unassembled WGS sequence"/>
</dbReference>
<dbReference type="PANTHER" id="PTHR45630">
    <property type="entry name" value="CATION-TRANSPORTING ATPASE-RELATED"/>
    <property type="match status" value="1"/>
</dbReference>
<feature type="transmembrane region" description="Helical" evidence="15">
    <location>
        <begin position="660"/>
        <end position="678"/>
    </location>
</feature>
<dbReference type="AlphaFoldDB" id="A0A167CKU5"/>
<dbReference type="FunFam" id="3.40.50.1000:FF:000068">
    <property type="entry name" value="Cation-transporting ATPase"/>
    <property type="match status" value="1"/>
</dbReference>
<dbReference type="GO" id="GO:0006874">
    <property type="term" value="P:intracellular calcium ion homeostasis"/>
    <property type="evidence" value="ECO:0007669"/>
    <property type="project" value="TreeGrafter"/>
</dbReference>
<dbReference type="SUPFAM" id="SSF56784">
    <property type="entry name" value="HAD-like"/>
    <property type="match status" value="1"/>
</dbReference>
<keyword evidence="6" id="KW-0479">Metal-binding</keyword>
<dbReference type="Gene3D" id="1.20.1110.10">
    <property type="entry name" value="Calcium-transporting ATPase, transmembrane domain"/>
    <property type="match status" value="1"/>
</dbReference>
<dbReference type="SUPFAM" id="SSF81665">
    <property type="entry name" value="Calcium ATPase, transmembrane domain M"/>
    <property type="match status" value="1"/>
</dbReference>
<feature type="transmembrane region" description="Helical" evidence="15">
    <location>
        <begin position="146"/>
        <end position="174"/>
    </location>
</feature>
<feature type="transmembrane region" description="Helical" evidence="15">
    <location>
        <begin position="771"/>
        <end position="789"/>
    </location>
</feature>
<dbReference type="STRING" id="1573173.A0A167CKU5"/>
<evidence type="ECO:0000256" key="7">
    <source>
        <dbReference type="ARBA" id="ARBA00022741"/>
    </source>
</evidence>
<dbReference type="InterPro" id="IPR001757">
    <property type="entry name" value="P_typ_ATPase"/>
</dbReference>
<evidence type="ECO:0000256" key="2">
    <source>
        <dbReference type="ARBA" id="ARBA00006000"/>
    </source>
</evidence>
<dbReference type="PROSITE" id="PS00154">
    <property type="entry name" value="ATPASE_E1_E2"/>
    <property type="match status" value="1"/>
</dbReference>
<evidence type="ECO:0000256" key="6">
    <source>
        <dbReference type="ARBA" id="ARBA00022723"/>
    </source>
</evidence>
<dbReference type="InterPro" id="IPR006544">
    <property type="entry name" value="P-type_TPase_V"/>
</dbReference>
<feature type="transmembrane region" description="Helical" evidence="15">
    <location>
        <begin position="114"/>
        <end position="134"/>
    </location>
</feature>
<proteinExistence type="inferred from homology"/>
<feature type="non-terminal residue" evidence="17">
    <location>
        <position position="1"/>
    </location>
</feature>
<dbReference type="PRINTS" id="PR00119">
    <property type="entry name" value="CATATPASE"/>
</dbReference>
<evidence type="ECO:0000256" key="13">
    <source>
        <dbReference type="ARBA" id="ARBA00049360"/>
    </source>
</evidence>
<feature type="transmembrane region" description="Helical" evidence="15">
    <location>
        <begin position="801"/>
        <end position="818"/>
    </location>
</feature>
<evidence type="ECO:0000256" key="1">
    <source>
        <dbReference type="ARBA" id="ARBA00004141"/>
    </source>
</evidence>
<feature type="transmembrane region" description="Helical" evidence="15">
    <location>
        <begin position="838"/>
        <end position="856"/>
    </location>
</feature>
<evidence type="ECO:0000259" key="16">
    <source>
        <dbReference type="Pfam" id="PF00122"/>
    </source>
</evidence>
<comment type="similarity">
    <text evidence="2">Belongs to the cation transport ATPase (P-type) (TC 3.A.3) family. Type V subfamily.</text>
</comment>
<evidence type="ECO:0000256" key="10">
    <source>
        <dbReference type="ARBA" id="ARBA00022967"/>
    </source>
</evidence>
<keyword evidence="5 15" id="KW-0812">Transmembrane</keyword>
<evidence type="ECO:0000256" key="3">
    <source>
        <dbReference type="ARBA" id="ARBA00010815"/>
    </source>
</evidence>
<accession>A0A167CKU5</accession>
<dbReference type="GO" id="GO:0046872">
    <property type="term" value="F:metal ion binding"/>
    <property type="evidence" value="ECO:0007669"/>
    <property type="project" value="UniProtKB-KW"/>
</dbReference>
<dbReference type="Gene3D" id="3.40.50.150">
    <property type="entry name" value="Vaccinia Virus protein VP39"/>
    <property type="match status" value="1"/>
</dbReference>
<feature type="transmembrane region" description="Helical" evidence="15">
    <location>
        <begin position="724"/>
        <end position="746"/>
    </location>
</feature>
<evidence type="ECO:0000256" key="4">
    <source>
        <dbReference type="ARBA" id="ARBA00022553"/>
    </source>
</evidence>
<dbReference type="GO" id="GO:0016020">
    <property type="term" value="C:membrane"/>
    <property type="evidence" value="ECO:0007669"/>
    <property type="project" value="UniProtKB-SubCell"/>
</dbReference>
<keyword evidence="4" id="KW-0597">Phosphoprotein</keyword>
<dbReference type="Gene3D" id="3.40.1110.10">
    <property type="entry name" value="Calcium-transporting ATPase, cytoplasmic domain N"/>
    <property type="match status" value="1"/>
</dbReference>
<sequence>LTQFPSDGLLLSGDCIVNESMLTGESVPVSKSPATDETMYNIDLAAPTVSPEIAKHFLFCGTKIIRARRPQEDRDGDAVALALVVRTGFSTTKGSLVRSMLFPKPSGFKFYRDSFRYISVMAVVAMLGFIASFINFLRLHLAWHLIIVRALDLITIVVPPALPATLTIGTNFALSRLKKKQIFCISPQRVNVGGKLDIMCFDKTGTLTEDGLDIFGVRVASPVTGKFTDVLTDPSSLVLDQAVDSSQASKLKAALFTMATCHSLRSVDDELMGDPLDLKMFEFTRWSFEEGKQSPNEVDDQDQGSLSPSVARPPAEHSDILRRTTARRDQSAPFELGVLRSFEFVSQLRRASVIVRQFGQQSGDIYVKGAPECMREICCEDSFPVDYDEQLAYYTHKGYRVIGCATRHIPKLSWVKAQKMKRHEAESNLEFTGFIIFENKLKPTTASVLTELLESNISTTMVTGDNILTAISVARECKLINKTAHCFVPRFIEGNAADPKARLQWESIDNGAFQLNAETLLPLPPPADVDASLAYNINDIRNYSLAVSGDVFRWIVDFASPLVLQRMLVRGRVFARMSPDEKHELVEKLQGIGYCCGFCGDGANDCGALKAADVGISLSEAEASVAAPFTSRVFDIGCVPQVIREGRAALVTSFSCFKYMSLYSAIQFTSVSFLYATASNLGDFQFLFIDLLLILPIAIFMSWAGPFPVLSRKRPTADLVSRKVLIPLLGQMAICILIQAVVYVAVREQPWYIPPRINHEKSNIKNSENTVLFLVSCFEYILAGVVLNAGPPFREKALKNWPFMATIAATLLITLYMILGPAHSVRHLMQLTKTSWDFEIFMILLGCVYLATAWTSEKYIFQKLARAAGYFKEQVLKRPKQRKEYKVILENMQVRLTRNMNMDWILDSGYLPHAVIRIGIRRQLQERLDSIASTSLGLDYERKMNFIEKLRTQPIAIETATANKQHYEVGTGVLAACLGPRMKYSCCLYPKGSETLAQAEVAMLQTYVEKAELEDGMSILDLGCGWGSGALYFAEVLPNSKVTAFSNSKTQKEYIDAKAKEKGLTNLTVITGNVVDYDFDPESFDRVVSIENKQQLFEHMKNYELLMAKVGRALKSGGKLFVHIFAHKTTPYDYEEGWMTTHFFTGGTMPSTDLLLFFQRDLKIQKQWWVNGQHYSKTCEDWLSKMLAHKKEIWPHLVETYGEQDASVWYNRWQIFYMACSELFAYQGGDTWGVAHYLFEKPSN</sequence>
<reference evidence="17 18" key="1">
    <citation type="submission" date="2015-06" db="EMBL/GenBank/DDBJ databases">
        <title>Survival trade-offs in plant roots during colonization by closely related pathogenic and mutualistic fungi.</title>
        <authorList>
            <person name="Hacquard S."/>
            <person name="Kracher B."/>
            <person name="Hiruma K."/>
            <person name="Weinman A."/>
            <person name="Muench P."/>
            <person name="Garrido Oter R."/>
            <person name="Ver Loren van Themaat E."/>
            <person name="Dallerey J.-F."/>
            <person name="Damm U."/>
            <person name="Henrissat B."/>
            <person name="Lespinet O."/>
            <person name="Thon M."/>
            <person name="Kemen E."/>
            <person name="McHardy A.C."/>
            <person name="Schulze-Lefert P."/>
            <person name="O'Connell R.J."/>
        </authorList>
    </citation>
    <scope>NUCLEOTIDE SEQUENCE [LARGE SCALE GENOMIC DNA]</scope>
    <source>
        <strain evidence="17 18">MAFF 238704</strain>
    </source>
</reference>
<dbReference type="FunFam" id="3.40.50.150:FF:000554">
    <property type="entry name" value="Cation-transporting ATPase"/>
    <property type="match status" value="1"/>
</dbReference>
<dbReference type="NCBIfam" id="TIGR01657">
    <property type="entry name" value="P-ATPase-V"/>
    <property type="match status" value="1"/>
</dbReference>
<evidence type="ECO:0000256" key="12">
    <source>
        <dbReference type="ARBA" id="ARBA00023136"/>
    </source>
</evidence>
<feature type="region of interest" description="Disordered" evidence="14">
    <location>
        <begin position="292"/>
        <end position="326"/>
    </location>
</feature>
<feature type="domain" description="P-type ATPase A" evidence="16">
    <location>
        <begin position="5"/>
        <end position="100"/>
    </location>
</feature>
<evidence type="ECO:0000313" key="17">
    <source>
        <dbReference type="EMBL" id="KZL82724.1"/>
    </source>
</evidence>
<dbReference type="FunFam" id="1.20.1110.10:FF:000032">
    <property type="entry name" value="Cation-transporting ATPase"/>
    <property type="match status" value="1"/>
</dbReference>
<dbReference type="InterPro" id="IPR044492">
    <property type="entry name" value="P_typ_ATPase_HD_dom"/>
</dbReference>
<dbReference type="InterPro" id="IPR059000">
    <property type="entry name" value="ATPase_P-type_domA"/>
</dbReference>
<comment type="caution">
    <text evidence="17">The sequence shown here is derived from an EMBL/GenBank/DDBJ whole genome shotgun (WGS) entry which is preliminary data.</text>
</comment>
<dbReference type="GO" id="GO:0140358">
    <property type="term" value="F:P-type transmembrane transporter activity"/>
    <property type="evidence" value="ECO:0007669"/>
    <property type="project" value="InterPro"/>
</dbReference>
<dbReference type="FunFam" id="3.40.1110.10:FF:000057">
    <property type="entry name" value="Cation-transporting ATPase"/>
    <property type="match status" value="1"/>
</dbReference>
<feature type="transmembrane region" description="Helical" evidence="15">
    <location>
        <begin position="684"/>
        <end position="703"/>
    </location>
</feature>
<dbReference type="Pfam" id="PF02353">
    <property type="entry name" value="CMAS"/>
    <property type="match status" value="1"/>
</dbReference>
<evidence type="ECO:0000256" key="14">
    <source>
        <dbReference type="SAM" id="MobiDB-lite"/>
    </source>
</evidence>
<dbReference type="GO" id="GO:0005524">
    <property type="term" value="F:ATP binding"/>
    <property type="evidence" value="ECO:0007669"/>
    <property type="project" value="UniProtKB-KW"/>
</dbReference>
<dbReference type="InterPro" id="IPR018303">
    <property type="entry name" value="ATPase_P-typ_P_site"/>
</dbReference>
<comment type="subcellular location">
    <subcellularLocation>
        <location evidence="1">Membrane</location>
        <topology evidence="1">Multi-pass membrane protein</topology>
    </subcellularLocation>
</comment>
<dbReference type="InterPro" id="IPR008250">
    <property type="entry name" value="ATPase_P-typ_transduc_dom_A_sf"/>
</dbReference>
<dbReference type="InterPro" id="IPR023214">
    <property type="entry name" value="HAD_sf"/>
</dbReference>
<dbReference type="GO" id="GO:0016887">
    <property type="term" value="F:ATP hydrolysis activity"/>
    <property type="evidence" value="ECO:0007669"/>
    <property type="project" value="InterPro"/>
</dbReference>
<dbReference type="Gene3D" id="3.40.50.1000">
    <property type="entry name" value="HAD superfamily/HAD-like"/>
    <property type="match status" value="1"/>
</dbReference>
<comment type="catalytic activity">
    <reaction evidence="13">
        <text>ATP + H2O = ADP + phosphate + H(+)</text>
        <dbReference type="Rhea" id="RHEA:13065"/>
        <dbReference type="ChEBI" id="CHEBI:15377"/>
        <dbReference type="ChEBI" id="CHEBI:15378"/>
        <dbReference type="ChEBI" id="CHEBI:30616"/>
        <dbReference type="ChEBI" id="CHEBI:43474"/>
        <dbReference type="ChEBI" id="CHEBI:456216"/>
    </reaction>
</comment>
<dbReference type="Pfam" id="PF00122">
    <property type="entry name" value="E1-E2_ATPase"/>
    <property type="match status" value="1"/>
</dbReference>
<evidence type="ECO:0000256" key="5">
    <source>
        <dbReference type="ARBA" id="ARBA00022692"/>
    </source>
</evidence>
<evidence type="ECO:0000313" key="18">
    <source>
        <dbReference type="Proteomes" id="UP000076584"/>
    </source>
</evidence>
<dbReference type="InterPro" id="IPR029063">
    <property type="entry name" value="SAM-dependent_MTases_sf"/>
</dbReference>
<keyword evidence="9" id="KW-0460">Magnesium</keyword>
<dbReference type="SUPFAM" id="SSF81660">
    <property type="entry name" value="Metal cation-transporting ATPase, ATP-binding domain N"/>
    <property type="match status" value="1"/>
</dbReference>
<keyword evidence="7" id="KW-0547">Nucleotide-binding</keyword>
<protein>
    <submittedName>
        <fullName evidence="17">P-type atpase</fullName>
    </submittedName>
</protein>
<dbReference type="PANTHER" id="PTHR45630:SF8">
    <property type="entry name" value="CATION-TRANSPORTING ATPASE"/>
    <property type="match status" value="1"/>
</dbReference>
<dbReference type="Gene3D" id="2.70.150.10">
    <property type="entry name" value="Calcium-transporting ATPase, cytoplasmic transduction domain A"/>
    <property type="match status" value="1"/>
</dbReference>
<name>A0A167CKU5_COLIC</name>
<evidence type="ECO:0000256" key="8">
    <source>
        <dbReference type="ARBA" id="ARBA00022840"/>
    </source>
</evidence>
<evidence type="ECO:0000256" key="11">
    <source>
        <dbReference type="ARBA" id="ARBA00022989"/>
    </source>
</evidence>
<keyword evidence="12 15" id="KW-0472">Membrane</keyword>
<dbReference type="SFLD" id="SFLDF00027">
    <property type="entry name" value="p-type_atpase"/>
    <property type="match status" value="1"/>
</dbReference>
<dbReference type="SFLD" id="SFLDS00003">
    <property type="entry name" value="Haloacid_Dehalogenase"/>
    <property type="match status" value="1"/>
</dbReference>
<evidence type="ECO:0000256" key="15">
    <source>
        <dbReference type="SAM" id="Phobius"/>
    </source>
</evidence>
<dbReference type="GO" id="GO:0019829">
    <property type="term" value="F:ATPase-coupled monoatomic cation transmembrane transporter activity"/>
    <property type="evidence" value="ECO:0007669"/>
    <property type="project" value="TreeGrafter"/>
</dbReference>
<feature type="compositionally biased region" description="Basic and acidic residues" evidence="14">
    <location>
        <begin position="314"/>
        <end position="326"/>
    </location>
</feature>
<dbReference type="InterPro" id="IPR036412">
    <property type="entry name" value="HAD-like_sf"/>
</dbReference>